<sequence>MSETIEPADAVAAFDSASSMLEATARGLRNEPFDRVGRGRLFAATLHAANLLPRTVRQRLYAVAGGAEGVMPDRLGAVDLDAVAGWVTDHYPDKKYPAVMLGSSNGAAVHLATALGAPWLPQTLLVPVRWRGNEPGRPDRALEFGASAAPQLLRRNPDVVLHHMHDANQDQLMIGQMAYFRVKRRRLGLAYERFLRERLAPGAPIIVLADSSTWPVTTVDDRHFFQVGAQGGMGPQDYDRHGIETDTDAPEAEWGFDPALLDDVRRFADAAGHPVHVVRYPGTHALSGPVADIQRAWLTGAGITADRLLVESFLLIDPTRTRQAGLVPMWTMFPVESAIEATHDYLRSGRYRSVHIGLFPHGVRSRGIAEPGLWRDRLSDAGVDVSFMGVDQRRYPADFAALVRYGSALRRVPRPATTSPQPGSLPVGQALAALTS</sequence>
<proteinExistence type="predicted"/>
<protein>
    <submittedName>
        <fullName evidence="1">Uncharacterized protein</fullName>
    </submittedName>
</protein>
<dbReference type="Proteomes" id="UP001519332">
    <property type="component" value="Unassembled WGS sequence"/>
</dbReference>
<name>A0ABS4TQF1_9PSEU</name>
<comment type="caution">
    <text evidence="1">The sequence shown here is derived from an EMBL/GenBank/DDBJ whole genome shotgun (WGS) entry which is preliminary data.</text>
</comment>
<organism evidence="1 2">
    <name type="scientific">Kibdelosporangium banguiense</name>
    <dbReference type="NCBI Taxonomy" id="1365924"/>
    <lineage>
        <taxon>Bacteria</taxon>
        <taxon>Bacillati</taxon>
        <taxon>Actinomycetota</taxon>
        <taxon>Actinomycetes</taxon>
        <taxon>Pseudonocardiales</taxon>
        <taxon>Pseudonocardiaceae</taxon>
        <taxon>Kibdelosporangium</taxon>
    </lineage>
</organism>
<evidence type="ECO:0000313" key="1">
    <source>
        <dbReference type="EMBL" id="MBP2326635.1"/>
    </source>
</evidence>
<accession>A0ABS4TQF1</accession>
<dbReference type="RefSeq" id="WP_209643680.1">
    <property type="nucleotide sequence ID" value="NZ_JAGINW010000001.1"/>
</dbReference>
<keyword evidence="2" id="KW-1185">Reference proteome</keyword>
<gene>
    <name evidence="1" type="ORF">JOF56_007020</name>
</gene>
<reference evidence="1 2" key="1">
    <citation type="submission" date="2021-03" db="EMBL/GenBank/DDBJ databases">
        <title>Sequencing the genomes of 1000 actinobacteria strains.</title>
        <authorList>
            <person name="Klenk H.-P."/>
        </authorList>
    </citation>
    <scope>NUCLEOTIDE SEQUENCE [LARGE SCALE GENOMIC DNA]</scope>
    <source>
        <strain evidence="1 2">DSM 46670</strain>
    </source>
</reference>
<dbReference type="EMBL" id="JAGINW010000001">
    <property type="protein sequence ID" value="MBP2326635.1"/>
    <property type="molecule type" value="Genomic_DNA"/>
</dbReference>
<evidence type="ECO:0000313" key="2">
    <source>
        <dbReference type="Proteomes" id="UP001519332"/>
    </source>
</evidence>